<gene>
    <name evidence="1" type="ORF">P7K49_000987</name>
</gene>
<comment type="caution">
    <text evidence="1">The sequence shown here is derived from an EMBL/GenBank/DDBJ whole genome shotgun (WGS) entry which is preliminary data.</text>
</comment>
<proteinExistence type="predicted"/>
<sequence length="177" mass="18732">MFSESALLGSNLGNATMPGEGSLHQIREALHLQDVGQARAALQKPTTSQQKPQSRAMAGPCHLIQDDIPSSQCQPKCVSPSCTGGFPRSVRGGLPRSCRSLDSSVLVAGARSPAYPRLSWSEWSVFGLVHCGRGIANRFTAGRYRRSELRRGCSCMARCAGHRPAALPGLSGAPASC</sequence>
<name>A0ABQ9WE75_SAGOE</name>
<dbReference type="EMBL" id="JASSZA010000001">
    <property type="protein sequence ID" value="KAK2119601.1"/>
    <property type="molecule type" value="Genomic_DNA"/>
</dbReference>
<evidence type="ECO:0000313" key="2">
    <source>
        <dbReference type="Proteomes" id="UP001266305"/>
    </source>
</evidence>
<accession>A0ABQ9WE75</accession>
<reference evidence="1 2" key="1">
    <citation type="submission" date="2023-05" db="EMBL/GenBank/DDBJ databases">
        <title>B98-5 Cell Line De Novo Hybrid Assembly: An Optical Mapping Approach.</title>
        <authorList>
            <person name="Kananen K."/>
            <person name="Auerbach J.A."/>
            <person name="Kautto E."/>
            <person name="Blachly J.S."/>
        </authorList>
    </citation>
    <scope>NUCLEOTIDE SEQUENCE [LARGE SCALE GENOMIC DNA]</scope>
    <source>
        <strain evidence="1">B95-8</strain>
        <tissue evidence="1">Cell line</tissue>
    </source>
</reference>
<dbReference type="Proteomes" id="UP001266305">
    <property type="component" value="Unassembled WGS sequence"/>
</dbReference>
<keyword evidence="2" id="KW-1185">Reference proteome</keyword>
<protein>
    <submittedName>
        <fullName evidence="1">Uncharacterized protein</fullName>
    </submittedName>
</protein>
<evidence type="ECO:0000313" key="1">
    <source>
        <dbReference type="EMBL" id="KAK2119601.1"/>
    </source>
</evidence>
<organism evidence="1 2">
    <name type="scientific">Saguinus oedipus</name>
    <name type="common">Cotton-top tamarin</name>
    <name type="synonym">Oedipomidas oedipus</name>
    <dbReference type="NCBI Taxonomy" id="9490"/>
    <lineage>
        <taxon>Eukaryota</taxon>
        <taxon>Metazoa</taxon>
        <taxon>Chordata</taxon>
        <taxon>Craniata</taxon>
        <taxon>Vertebrata</taxon>
        <taxon>Euteleostomi</taxon>
        <taxon>Mammalia</taxon>
        <taxon>Eutheria</taxon>
        <taxon>Euarchontoglires</taxon>
        <taxon>Primates</taxon>
        <taxon>Haplorrhini</taxon>
        <taxon>Platyrrhini</taxon>
        <taxon>Cebidae</taxon>
        <taxon>Callitrichinae</taxon>
        <taxon>Saguinus</taxon>
    </lineage>
</organism>